<sequence length="479" mass="57415">MNKMNSSINFNKLWSFTSDQIFTDLVLIIKDDKEVITMNLHKNILAASSSYFMKILNNIQTEKYLTIFVPNAKICYNIISDFYGQKINYYNYSPEEYFLEECKCKISLGLEIDLVKFYQQDFSSDMFEKVLEVIKLLGFNKKTIKIIMRNVPNDFDLKKIPKDILFLMYQFCNTYKFLYKKYRTTKMLVFEPEFNILNKFNLKTHNPHKHQFSRDNKYLAISYDFGIKIYDTKTFNKIKRIKTFTDPVYYMTFSPDNKYFAYEEEDRLWSSNKCISYDIKIINLETKRTIACLKHQQYVENILFSNKSDYFITKYQDYPWKVNLWDIKTSQLIKQYNTQNYQTYFDSNDRLIMETEHYNELRYLESGELLYKAEKSMNKFMPFSDSEILYVDGNEIYKVNIFTKSKIIFRSKNKNIERICPNINNNILVVIGDNYVEVFDLTTTILLENFKTVKNTFNFGVIVEKDENLAERIAQLIDV</sequence>
<reference evidence="5 6" key="1">
    <citation type="journal article" date="2012" name="Genome Biol. Evol.">
        <title>Related Giant Viruses in Distant Locations and Different Habitats: Acanthamoeba polyphaga moumouvirus Represents a Third Lineage of the Mimiviridae That Is Close to the Megavirus Lineage.</title>
        <authorList>
            <person name="Yoosuf N."/>
            <person name="Yutin N."/>
            <person name="Colson P."/>
            <person name="Shabalina S.A."/>
            <person name="Pagnier I."/>
            <person name="Robert C."/>
            <person name="Azza S."/>
            <person name="Klose T."/>
            <person name="Wong J."/>
            <person name="Rossmann M.G."/>
            <person name="La Scola B."/>
            <person name="Raoult D."/>
            <person name="Koonin E.V."/>
        </authorList>
    </citation>
    <scope>NUCLEOTIDE SEQUENCE [LARGE SCALE GENOMIC DNA]</scope>
    <source>
        <strain evidence="5 6">M10A</strain>
    </source>
</reference>
<proteinExistence type="inferred from homology"/>
<dbReference type="InterPro" id="IPR015943">
    <property type="entry name" value="WD40/YVTN_repeat-like_dom_sf"/>
</dbReference>
<evidence type="ECO:0000313" key="5">
    <source>
        <dbReference type="EMBL" id="AGC02306.1"/>
    </source>
</evidence>
<dbReference type="EMBL" id="JX962719">
    <property type="protein sequence ID" value="AGC02306.1"/>
    <property type="molecule type" value="Genomic_DNA"/>
</dbReference>
<evidence type="ECO:0000259" key="4">
    <source>
        <dbReference type="PROSITE" id="PS50097"/>
    </source>
</evidence>
<dbReference type="SUPFAM" id="SSF82171">
    <property type="entry name" value="DPP6 N-terminal domain-like"/>
    <property type="match status" value="1"/>
</dbReference>
<dbReference type="Pfam" id="PF00651">
    <property type="entry name" value="BTB"/>
    <property type="match status" value="1"/>
</dbReference>
<dbReference type="PANTHER" id="PTHR44019">
    <property type="entry name" value="WD REPEAT-CONTAINING PROTEIN 55"/>
    <property type="match status" value="1"/>
</dbReference>
<dbReference type="InterPro" id="IPR011333">
    <property type="entry name" value="SKP1/BTB/POZ_sf"/>
</dbReference>
<dbReference type="PROSITE" id="PS50097">
    <property type="entry name" value="BTB"/>
    <property type="match status" value="1"/>
</dbReference>
<keyword evidence="3" id="KW-0677">Repeat</keyword>
<gene>
    <name evidence="5" type="ORF">Moumou_00788</name>
</gene>
<dbReference type="KEGG" id="vg:14445869"/>
<accession>L7RDD6</accession>
<keyword evidence="2" id="KW-0853">WD repeat</keyword>
<dbReference type="PANTHER" id="PTHR44019:SF8">
    <property type="entry name" value="POC1 CENTRIOLAR PROTEIN HOMOLOG"/>
    <property type="match status" value="1"/>
</dbReference>
<dbReference type="Gene3D" id="3.30.710.10">
    <property type="entry name" value="Potassium Channel Kv1.1, Chain A"/>
    <property type="match status" value="1"/>
</dbReference>
<dbReference type="GeneID" id="14445869"/>
<evidence type="ECO:0000256" key="1">
    <source>
        <dbReference type="ARBA" id="ARBA00006497"/>
    </source>
</evidence>
<organism evidence="5 6">
    <name type="scientific">Acanthamoeba polyphaga moumouvirus</name>
    <dbReference type="NCBI Taxonomy" id="1269028"/>
    <lineage>
        <taxon>Viruses</taxon>
        <taxon>Varidnaviria</taxon>
        <taxon>Bamfordvirae</taxon>
        <taxon>Nucleocytoviricota</taxon>
        <taxon>Megaviricetes</taxon>
        <taxon>Imitervirales</taxon>
        <taxon>Mimiviridae</taxon>
        <taxon>Megamimivirinae</taxon>
        <taxon>Moumouvirus</taxon>
    </lineage>
</organism>
<evidence type="ECO:0000256" key="3">
    <source>
        <dbReference type="ARBA" id="ARBA00022737"/>
    </source>
</evidence>
<keyword evidence="6" id="KW-1185">Reference proteome</keyword>
<comment type="similarity">
    <text evidence="1">Belongs to the mimivirus BTB/WD family.</text>
</comment>
<dbReference type="CDD" id="cd18186">
    <property type="entry name" value="BTB_POZ_ZBTB_KLHL-like"/>
    <property type="match status" value="1"/>
</dbReference>
<dbReference type="InterPro" id="IPR000210">
    <property type="entry name" value="BTB/POZ_dom"/>
</dbReference>
<evidence type="ECO:0000256" key="2">
    <source>
        <dbReference type="ARBA" id="ARBA00022574"/>
    </source>
</evidence>
<dbReference type="Proteomes" id="UP000201640">
    <property type="component" value="Segment"/>
</dbReference>
<feature type="domain" description="BTB" evidence="4">
    <location>
        <begin position="23"/>
        <end position="91"/>
    </location>
</feature>
<name>L7RDD6_9VIRU</name>
<evidence type="ECO:0000313" key="6">
    <source>
        <dbReference type="Proteomes" id="UP000201640"/>
    </source>
</evidence>
<dbReference type="RefSeq" id="YP_007354742.1">
    <property type="nucleotide sequence ID" value="NC_020104.1"/>
</dbReference>
<dbReference type="SUPFAM" id="SSF54695">
    <property type="entry name" value="POZ domain"/>
    <property type="match status" value="1"/>
</dbReference>
<dbReference type="InterPro" id="IPR050505">
    <property type="entry name" value="WDR55/POC1"/>
</dbReference>
<protein>
    <submittedName>
        <fullName evidence="5">BTB and WD40 domain containing protein</fullName>
    </submittedName>
</protein>
<dbReference type="Gene3D" id="2.130.10.10">
    <property type="entry name" value="YVTN repeat-like/Quinoprotein amine dehydrogenase"/>
    <property type="match status" value="1"/>
</dbReference>